<organism evidence="11 12">
    <name type="scientific">Cohnella herbarum</name>
    <dbReference type="NCBI Taxonomy" id="2728023"/>
    <lineage>
        <taxon>Bacteria</taxon>
        <taxon>Bacillati</taxon>
        <taxon>Bacillota</taxon>
        <taxon>Bacilli</taxon>
        <taxon>Bacillales</taxon>
        <taxon>Paenibacillaceae</taxon>
        <taxon>Cohnella</taxon>
    </lineage>
</organism>
<dbReference type="FunFam" id="2.60.40.10:FF:001114">
    <property type="entry name" value="Chitinase A1"/>
    <property type="match status" value="2"/>
</dbReference>
<dbReference type="KEGG" id="cheb:HH215_16230"/>
<evidence type="ECO:0000259" key="10">
    <source>
        <dbReference type="PROSITE" id="PS51820"/>
    </source>
</evidence>
<evidence type="ECO:0000256" key="8">
    <source>
        <dbReference type="SAM" id="SignalP"/>
    </source>
</evidence>
<dbReference type="SUPFAM" id="SSF51126">
    <property type="entry name" value="Pectin lyase-like"/>
    <property type="match status" value="1"/>
</dbReference>
<dbReference type="PANTHER" id="PTHR13817">
    <property type="entry name" value="TITIN"/>
    <property type="match status" value="1"/>
</dbReference>
<evidence type="ECO:0000256" key="7">
    <source>
        <dbReference type="SAM" id="MobiDB-lite"/>
    </source>
</evidence>
<evidence type="ECO:0000313" key="12">
    <source>
        <dbReference type="Proteomes" id="UP000502248"/>
    </source>
</evidence>
<feature type="chain" id="PRO_5031099259" evidence="8">
    <location>
        <begin position="32"/>
        <end position="1308"/>
    </location>
</feature>
<dbReference type="EMBL" id="CP051680">
    <property type="protein sequence ID" value="QJD84572.1"/>
    <property type="molecule type" value="Genomic_DNA"/>
</dbReference>
<feature type="domain" description="PA14" evidence="10">
    <location>
        <begin position="1166"/>
        <end position="1305"/>
    </location>
</feature>
<reference evidence="11 12" key="1">
    <citation type="submission" date="2020-04" db="EMBL/GenBank/DDBJ databases">
        <title>Genome sequencing of novel species.</title>
        <authorList>
            <person name="Heo J."/>
            <person name="Kim S.-J."/>
            <person name="Kim J.-S."/>
            <person name="Hong S.-B."/>
            <person name="Kwon S.-W."/>
        </authorList>
    </citation>
    <scope>NUCLEOTIDE SEQUENCE [LARGE SCALE GENOMIC DNA]</scope>
    <source>
        <strain evidence="11 12">MFER-1</strain>
    </source>
</reference>
<evidence type="ECO:0000313" key="11">
    <source>
        <dbReference type="EMBL" id="QJD84572.1"/>
    </source>
</evidence>
<feature type="compositionally biased region" description="Polar residues" evidence="7">
    <location>
        <begin position="1063"/>
        <end position="1078"/>
    </location>
</feature>
<dbReference type="SMART" id="SM00060">
    <property type="entry name" value="FN3"/>
    <property type="match status" value="3"/>
</dbReference>
<evidence type="ECO:0000256" key="2">
    <source>
        <dbReference type="ARBA" id="ARBA00022737"/>
    </source>
</evidence>
<evidence type="ECO:0000256" key="6">
    <source>
        <dbReference type="ARBA" id="ARBA00023326"/>
    </source>
</evidence>
<dbReference type="Gene3D" id="2.60.40.10">
    <property type="entry name" value="Immunoglobulins"/>
    <property type="match status" value="2"/>
</dbReference>
<dbReference type="CDD" id="cd00063">
    <property type="entry name" value="FN3"/>
    <property type="match status" value="2"/>
</dbReference>
<dbReference type="Gene3D" id="2.160.20.10">
    <property type="entry name" value="Single-stranded right-handed beta-helix, Pectin lyase-like"/>
    <property type="match status" value="1"/>
</dbReference>
<keyword evidence="3" id="KW-0378">Hydrolase</keyword>
<dbReference type="RefSeq" id="WP_169280853.1">
    <property type="nucleotide sequence ID" value="NZ_CP051680.1"/>
</dbReference>
<feature type="signal peptide" evidence="8">
    <location>
        <begin position="1"/>
        <end position="31"/>
    </location>
</feature>
<protein>
    <submittedName>
        <fullName evidence="11">Uncharacterized protein</fullName>
    </submittedName>
</protein>
<dbReference type="SUPFAM" id="SSF49265">
    <property type="entry name" value="Fibronectin type III"/>
    <property type="match status" value="1"/>
</dbReference>
<name>A0A7Z2VK51_9BACL</name>
<dbReference type="PANTHER" id="PTHR13817:SF173">
    <property type="entry name" value="FRAZZLED"/>
    <property type="match status" value="1"/>
</dbReference>
<dbReference type="InterPro" id="IPR024361">
    <property type="entry name" value="BACON"/>
</dbReference>
<dbReference type="Pfam" id="PF19190">
    <property type="entry name" value="BACON_2"/>
    <property type="match status" value="1"/>
</dbReference>
<evidence type="ECO:0000256" key="5">
    <source>
        <dbReference type="ARBA" id="ARBA00023295"/>
    </source>
</evidence>
<evidence type="ECO:0000256" key="1">
    <source>
        <dbReference type="ARBA" id="ARBA00022729"/>
    </source>
</evidence>
<dbReference type="InterPro" id="IPR037524">
    <property type="entry name" value="PA14/GLEYA"/>
</dbReference>
<dbReference type="InterPro" id="IPR050964">
    <property type="entry name" value="Striated_Muscle_Regulatory"/>
</dbReference>
<feature type="domain" description="Fibronectin type-III" evidence="9">
    <location>
        <begin position="981"/>
        <end position="1068"/>
    </location>
</feature>
<dbReference type="InterPro" id="IPR011050">
    <property type="entry name" value="Pectin_lyase_fold/virulence"/>
</dbReference>
<dbReference type="InterPro" id="IPR036116">
    <property type="entry name" value="FN3_sf"/>
</dbReference>
<keyword evidence="6" id="KW-0624">Polysaccharide degradation</keyword>
<dbReference type="PROSITE" id="PS51820">
    <property type="entry name" value="PA14"/>
    <property type="match status" value="1"/>
</dbReference>
<evidence type="ECO:0000256" key="4">
    <source>
        <dbReference type="ARBA" id="ARBA00023277"/>
    </source>
</evidence>
<dbReference type="SUPFAM" id="SSF56988">
    <property type="entry name" value="Anthrax protective antigen"/>
    <property type="match status" value="1"/>
</dbReference>
<evidence type="ECO:0000259" key="9">
    <source>
        <dbReference type="PROSITE" id="PS50853"/>
    </source>
</evidence>
<feature type="domain" description="Fibronectin type-III" evidence="9">
    <location>
        <begin position="1076"/>
        <end position="1163"/>
    </location>
</feature>
<dbReference type="InterPro" id="IPR012334">
    <property type="entry name" value="Pectin_lyas_fold"/>
</dbReference>
<dbReference type="Pfam" id="PF07691">
    <property type="entry name" value="PA14"/>
    <property type="match status" value="1"/>
</dbReference>
<dbReference type="InterPro" id="IPR013783">
    <property type="entry name" value="Ig-like_fold"/>
</dbReference>
<feature type="region of interest" description="Disordered" evidence="7">
    <location>
        <begin position="1063"/>
        <end position="1082"/>
    </location>
</feature>
<keyword evidence="1 8" id="KW-0732">Signal</keyword>
<dbReference type="GO" id="GO:0000272">
    <property type="term" value="P:polysaccharide catabolic process"/>
    <property type="evidence" value="ECO:0007669"/>
    <property type="project" value="UniProtKB-KW"/>
</dbReference>
<dbReference type="PROSITE" id="PS50853">
    <property type="entry name" value="FN3"/>
    <property type="match status" value="2"/>
</dbReference>
<dbReference type="InterPro" id="IPR011658">
    <property type="entry name" value="PA14_dom"/>
</dbReference>
<keyword evidence="5" id="KW-0326">Glycosidase</keyword>
<dbReference type="SMART" id="SM00758">
    <property type="entry name" value="PA14"/>
    <property type="match status" value="1"/>
</dbReference>
<keyword evidence="12" id="KW-1185">Reference proteome</keyword>
<evidence type="ECO:0000256" key="3">
    <source>
        <dbReference type="ARBA" id="ARBA00022801"/>
    </source>
</evidence>
<gene>
    <name evidence="11" type="ORF">HH215_16230</name>
</gene>
<sequence>MSWHKTSKLSGYGLSCLLSVLLLLSSLPLSAAWPGSRIAYANPNDVALPPPSEWVAPSGAPSAPGDAYGVTFTNPPIAVAPGAPAIAEWTRTVKPNESFTMTGVRFTASSGGTAGSDTTVWLWANTAGGGVLAKAQIVSVTDQVLQAIVPAGVPFGMYLVWVENAAGASSPVALNRPEPTWMGPFGNAAAPGSSKRLFGKNLSQSHGTANSYVYLQPAGGGAFQAATVTSVEPYAVEFTVPANLTSGSYKVYLHSGHGGSYGWSSPLTLNVAPAWTRGATETVVAPVGSGGDDAVNIQNAIDAQHANPSGGTVRLQSGTYTLKRQISLTDNVRLIGAGKTATELNIDPVNQFPTGILIIGEHTMLEAFTLRQKTGPNQPQYGPIKTNFPGPYADIRLKDLVITADAGTKGGTVDIRTSGGEVTGSDFYRGLTLSGTDFWIHNNNFYGGPYGGAQVSETEAATYTDGNNLLMERNHFETLNWPTDANGSKNYLNFVPANELQYKVWAKRVFYSAPQFGSVENSYIAWNTGTNVAVDDNRGELILFHGIPSKVYAQVASNSGTTLTIRTDGLIDGQARNVDNMPAISSVPGNIVHGQLDGQAYVVIMNGTGIGQARKIVSHTSSTITVDKAWRIPPAADSKITLTYLSKDHVVYKNNIDAFPEGYNLFYSASTGPDADGNAFGFAAEGNITNRTYGGRVLGGYSTGPGYWNEQRDEIANNAVHSGMNIVAWAFDGYDFLGPSVLGSYFRGGSAAVTTAQNNVASGPPALFNAQISPYEGQEIVASRNAIAASGFEGVTGSGSTLGARADQWTQVLYRNNSLTVRNNPNVSYAARPVEIRKYSEPYFMSNSYSGASTIYVKTNSSTLAERPTPLLRSLEFKGGVGASIGAQSVPLANTGIASMTWTASASQPWITASVGSGTGTVAAEQTNGLLNVAVNTAGLAEGTYAGTVTISTNGGLSSTVGVKLVIGNGGGVVDTQAPTVPTNLAAPSKTANSVTLTWTASTDNVGVDGYEIYRGATLAGTVAGSATTFTDTGLTANTSYTYTVKARDAAFNVSAASGAVTVTTNPGPDTQAPTVPTNLAAPSKTANSVTLTWTASTDNVGVDGYEIYRGTMLAGTVAGSATTFTDTVLTANTSYTYTVKARDAANNVSAASGAVTVTTDASSVGTGTGLTGEYFNNIDFVGLRNTRIDSQINFDWGTSIPTGINFDASDTFSIRWTGKVEAPVTGTYTFTTTSDDGVKVWVNGTMVIDHYSDHSPTDRSGTISLSSGTKYDIKIEYYNNQPNAVIKLYWAYPGQAQQIVPQSRLYP</sequence>
<accession>A0A7Z2VK51</accession>
<dbReference type="InterPro" id="IPR003961">
    <property type="entry name" value="FN3_dom"/>
</dbReference>
<dbReference type="Proteomes" id="UP000502248">
    <property type="component" value="Chromosome"/>
</dbReference>
<keyword evidence="4" id="KW-0119">Carbohydrate metabolism</keyword>
<dbReference type="GO" id="GO:0016798">
    <property type="term" value="F:hydrolase activity, acting on glycosyl bonds"/>
    <property type="evidence" value="ECO:0007669"/>
    <property type="project" value="UniProtKB-KW"/>
</dbReference>
<dbReference type="InterPro" id="IPR024535">
    <property type="entry name" value="RHGA/B-epi-like_pectate_lyase"/>
</dbReference>
<dbReference type="Gene3D" id="3.90.182.10">
    <property type="entry name" value="Toxin - Anthrax Protective Antigen,domain 1"/>
    <property type="match status" value="1"/>
</dbReference>
<dbReference type="Pfam" id="PF12708">
    <property type="entry name" value="Pect-lyase_RHGA_epim"/>
    <property type="match status" value="1"/>
</dbReference>
<keyword evidence="2" id="KW-0677">Repeat</keyword>
<dbReference type="Pfam" id="PF00041">
    <property type="entry name" value="fn3"/>
    <property type="match status" value="2"/>
</dbReference>
<proteinExistence type="predicted"/>